<keyword evidence="8 11" id="KW-0472">Membrane</keyword>
<dbReference type="NCBIfam" id="TIGR01216">
    <property type="entry name" value="ATP_synt_epsi"/>
    <property type="match status" value="1"/>
</dbReference>
<keyword evidence="7 11" id="KW-0406">Ion transport</keyword>
<proteinExistence type="inferred from homology"/>
<feature type="domain" description="ATP synthase F1 complex delta/epsilon subunit N-terminal" evidence="14">
    <location>
        <begin position="5"/>
        <end position="83"/>
    </location>
</feature>
<evidence type="ECO:0000256" key="2">
    <source>
        <dbReference type="ARBA" id="ARBA00004202"/>
    </source>
</evidence>
<sequence length="135" mass="15363">MSTYKLTLITPDKELYSGQIKKFKSVNLDGQFEILPGHTRFVTITKPAMTSFTDENGEEKVLFTSTGVVEFSDNNLTFCCDAAEWPKDIDTKRAESAKERAEKRINENSHVDIKRAEIALLRAVTRINIVEKYSK</sequence>
<dbReference type="Proteomes" id="UP000460287">
    <property type="component" value="Unassembled WGS sequence"/>
</dbReference>
<keyword evidence="4 11" id="KW-0813">Transport</keyword>
<dbReference type="Pfam" id="PF00401">
    <property type="entry name" value="ATP-synt_DE"/>
    <property type="match status" value="1"/>
</dbReference>
<keyword evidence="5 11" id="KW-1003">Cell membrane</keyword>
<evidence type="ECO:0000256" key="11">
    <source>
        <dbReference type="HAMAP-Rule" id="MF_00530"/>
    </source>
</evidence>
<reference evidence="15 16" key="1">
    <citation type="submission" date="2019-08" db="EMBL/GenBank/DDBJ databases">
        <title>In-depth cultivation of the pig gut microbiome towards novel bacterial diversity and tailored functional studies.</title>
        <authorList>
            <person name="Wylensek D."/>
            <person name="Hitch T.C.A."/>
            <person name="Clavel T."/>
        </authorList>
    </citation>
    <scope>NUCLEOTIDE SEQUENCE [LARGE SCALE GENOMIC DNA]</scope>
    <source>
        <strain evidence="15 16">WCA-383-APC-5B</strain>
    </source>
</reference>
<keyword evidence="16" id="KW-1185">Reference proteome</keyword>
<dbReference type="Gene3D" id="2.60.15.10">
    <property type="entry name" value="F0F1 ATP synthase delta/epsilon subunit, N-terminal"/>
    <property type="match status" value="1"/>
</dbReference>
<dbReference type="PANTHER" id="PTHR13822:SF10">
    <property type="entry name" value="ATP SYNTHASE EPSILON CHAIN, CHLOROPLASTIC"/>
    <property type="match status" value="1"/>
</dbReference>
<keyword evidence="6 11" id="KW-0375">Hydrogen ion transport</keyword>
<evidence type="ECO:0000256" key="1">
    <source>
        <dbReference type="ARBA" id="ARBA00003543"/>
    </source>
</evidence>
<evidence type="ECO:0000259" key="13">
    <source>
        <dbReference type="Pfam" id="PF00401"/>
    </source>
</evidence>
<name>A0A7X2MXH9_9CLOT</name>
<comment type="function">
    <text evidence="1 11">Produces ATP from ADP in the presence of a proton gradient across the membrane.</text>
</comment>
<evidence type="ECO:0000313" key="16">
    <source>
        <dbReference type="Proteomes" id="UP000460287"/>
    </source>
</evidence>
<keyword evidence="9 11" id="KW-0139">CF(1)</keyword>
<evidence type="ECO:0000259" key="14">
    <source>
        <dbReference type="Pfam" id="PF02823"/>
    </source>
</evidence>
<dbReference type="HAMAP" id="MF_00530">
    <property type="entry name" value="ATP_synth_epsil_bac"/>
    <property type="match status" value="1"/>
</dbReference>
<dbReference type="CDD" id="cd12152">
    <property type="entry name" value="F1-ATPase_delta"/>
    <property type="match status" value="1"/>
</dbReference>
<dbReference type="NCBIfam" id="NF009984">
    <property type="entry name" value="PRK13450.1"/>
    <property type="match status" value="1"/>
</dbReference>
<dbReference type="GO" id="GO:0046933">
    <property type="term" value="F:proton-transporting ATP synthase activity, rotational mechanism"/>
    <property type="evidence" value="ECO:0007669"/>
    <property type="project" value="UniProtKB-UniRule"/>
</dbReference>
<dbReference type="Gene3D" id="1.20.5.440">
    <property type="entry name" value="ATP synthase delta/epsilon subunit, C-terminal domain"/>
    <property type="match status" value="1"/>
</dbReference>
<dbReference type="EMBL" id="VULX01000005">
    <property type="protein sequence ID" value="MSR90911.1"/>
    <property type="molecule type" value="Genomic_DNA"/>
</dbReference>
<evidence type="ECO:0000256" key="7">
    <source>
        <dbReference type="ARBA" id="ARBA00023065"/>
    </source>
</evidence>
<dbReference type="GO" id="GO:0045259">
    <property type="term" value="C:proton-transporting ATP synthase complex"/>
    <property type="evidence" value="ECO:0007669"/>
    <property type="project" value="UniProtKB-KW"/>
</dbReference>
<dbReference type="GO" id="GO:0005886">
    <property type="term" value="C:plasma membrane"/>
    <property type="evidence" value="ECO:0007669"/>
    <property type="project" value="UniProtKB-SubCell"/>
</dbReference>
<organism evidence="15 16">
    <name type="scientific">Inconstantimicrobium porci</name>
    <dbReference type="NCBI Taxonomy" id="2652291"/>
    <lineage>
        <taxon>Bacteria</taxon>
        <taxon>Bacillati</taxon>
        <taxon>Bacillota</taxon>
        <taxon>Clostridia</taxon>
        <taxon>Eubacteriales</taxon>
        <taxon>Clostridiaceae</taxon>
        <taxon>Inconstantimicrobium</taxon>
    </lineage>
</organism>
<evidence type="ECO:0000256" key="6">
    <source>
        <dbReference type="ARBA" id="ARBA00022781"/>
    </source>
</evidence>
<evidence type="ECO:0000256" key="5">
    <source>
        <dbReference type="ARBA" id="ARBA00022475"/>
    </source>
</evidence>
<dbReference type="GO" id="GO:0005524">
    <property type="term" value="F:ATP binding"/>
    <property type="evidence" value="ECO:0007669"/>
    <property type="project" value="UniProtKB-UniRule"/>
</dbReference>
<comment type="subcellular location">
    <subcellularLocation>
        <location evidence="2 11">Cell membrane</location>
        <topology evidence="2 11">Peripheral membrane protein</topology>
    </subcellularLocation>
</comment>
<protein>
    <recommendedName>
        <fullName evidence="11">ATP synthase epsilon chain</fullName>
    </recommendedName>
    <alternativeName>
        <fullName evidence="11">ATP synthase F1 sector epsilon subunit</fullName>
    </alternativeName>
    <alternativeName>
        <fullName evidence="11">F-ATPase epsilon subunit</fullName>
    </alternativeName>
</protein>
<evidence type="ECO:0000256" key="10">
    <source>
        <dbReference type="ARBA" id="ARBA00023310"/>
    </source>
</evidence>
<dbReference type="Pfam" id="PF02823">
    <property type="entry name" value="ATP-synt_DE_N"/>
    <property type="match status" value="1"/>
</dbReference>
<evidence type="ECO:0000256" key="4">
    <source>
        <dbReference type="ARBA" id="ARBA00022448"/>
    </source>
</evidence>
<gene>
    <name evidence="11" type="primary">atpC</name>
    <name evidence="15" type="ORF">FYJ33_05690</name>
</gene>
<dbReference type="InterPro" id="IPR020546">
    <property type="entry name" value="ATP_synth_F1_dsu/esu_N"/>
</dbReference>
<dbReference type="RefSeq" id="WP_154530790.1">
    <property type="nucleotide sequence ID" value="NZ_JAQXTV010000190.1"/>
</dbReference>
<dbReference type="SUPFAM" id="SSF51344">
    <property type="entry name" value="Epsilon subunit of F1F0-ATP synthase N-terminal domain"/>
    <property type="match status" value="1"/>
</dbReference>
<comment type="caution">
    <text evidence="15">The sequence shown here is derived from an EMBL/GenBank/DDBJ whole genome shotgun (WGS) entry which is preliminary data.</text>
</comment>
<dbReference type="PANTHER" id="PTHR13822">
    <property type="entry name" value="ATP SYNTHASE DELTA/EPSILON CHAIN"/>
    <property type="match status" value="1"/>
</dbReference>
<evidence type="ECO:0000256" key="8">
    <source>
        <dbReference type="ARBA" id="ARBA00023136"/>
    </source>
</evidence>
<comment type="similarity">
    <text evidence="3 11 12">Belongs to the ATPase epsilon chain family.</text>
</comment>
<evidence type="ECO:0000256" key="9">
    <source>
        <dbReference type="ARBA" id="ARBA00023196"/>
    </source>
</evidence>
<dbReference type="InterPro" id="IPR001469">
    <property type="entry name" value="ATP_synth_F1_dsu/esu"/>
</dbReference>
<keyword evidence="10 11" id="KW-0066">ATP synthesis</keyword>
<dbReference type="InterPro" id="IPR036794">
    <property type="entry name" value="ATP_F1_dsu/esu_C_sf"/>
</dbReference>
<comment type="subunit">
    <text evidence="11 12">F-type ATPases have 2 components, CF(1) - the catalytic core - and CF(0) - the membrane proton channel. CF(1) has five subunits: alpha(3), beta(3), gamma(1), delta(1), epsilon(1). CF(0) has three main subunits: a, b and c.</text>
</comment>
<evidence type="ECO:0000256" key="3">
    <source>
        <dbReference type="ARBA" id="ARBA00005712"/>
    </source>
</evidence>
<evidence type="ECO:0000313" key="15">
    <source>
        <dbReference type="EMBL" id="MSR90911.1"/>
    </source>
</evidence>
<feature type="domain" description="ATP synthase epsilon subunit C-terminal" evidence="13">
    <location>
        <begin position="87"/>
        <end position="130"/>
    </location>
</feature>
<dbReference type="FunFam" id="1.20.5.440:FF:000001">
    <property type="entry name" value="ATP synthase epsilon chain"/>
    <property type="match status" value="1"/>
</dbReference>
<dbReference type="InterPro" id="IPR020547">
    <property type="entry name" value="ATP_synth_F1_esu_C"/>
</dbReference>
<dbReference type="SUPFAM" id="SSF46604">
    <property type="entry name" value="Epsilon subunit of F1F0-ATP synthase C-terminal domain"/>
    <property type="match status" value="1"/>
</dbReference>
<evidence type="ECO:0000256" key="12">
    <source>
        <dbReference type="RuleBase" id="RU003656"/>
    </source>
</evidence>
<dbReference type="AlphaFoldDB" id="A0A7X2MXH9"/>
<dbReference type="InterPro" id="IPR036771">
    <property type="entry name" value="ATPsynth_dsu/esu_N"/>
</dbReference>
<accession>A0A7X2MXH9</accession>